<dbReference type="RefSeq" id="XP_062643150.1">
    <property type="nucleotide sequence ID" value="XM_062796680.1"/>
</dbReference>
<gene>
    <name evidence="3" type="ORF">N657DRAFT_684466</name>
</gene>
<proteinExistence type="predicted"/>
<evidence type="ECO:0000256" key="2">
    <source>
        <dbReference type="SAM" id="MobiDB-lite"/>
    </source>
</evidence>
<protein>
    <submittedName>
        <fullName evidence="3">Uncharacterized protein</fullName>
    </submittedName>
</protein>
<evidence type="ECO:0000313" key="3">
    <source>
        <dbReference type="EMBL" id="KAK4119377.1"/>
    </source>
</evidence>
<evidence type="ECO:0000256" key="1">
    <source>
        <dbReference type="SAM" id="Coils"/>
    </source>
</evidence>
<feature type="compositionally biased region" description="Acidic residues" evidence="2">
    <location>
        <begin position="36"/>
        <end position="53"/>
    </location>
</feature>
<dbReference type="AlphaFoldDB" id="A0AAN6YZF9"/>
<feature type="region of interest" description="Disordered" evidence="2">
    <location>
        <begin position="1"/>
        <end position="67"/>
    </location>
</feature>
<feature type="compositionally biased region" description="Basic residues" evidence="2">
    <location>
        <begin position="176"/>
        <end position="186"/>
    </location>
</feature>
<organism evidence="3 4">
    <name type="scientific">Parathielavia appendiculata</name>
    <dbReference type="NCBI Taxonomy" id="2587402"/>
    <lineage>
        <taxon>Eukaryota</taxon>
        <taxon>Fungi</taxon>
        <taxon>Dikarya</taxon>
        <taxon>Ascomycota</taxon>
        <taxon>Pezizomycotina</taxon>
        <taxon>Sordariomycetes</taxon>
        <taxon>Sordariomycetidae</taxon>
        <taxon>Sordariales</taxon>
        <taxon>Chaetomiaceae</taxon>
        <taxon>Parathielavia</taxon>
    </lineage>
</organism>
<name>A0AAN6YZF9_9PEZI</name>
<feature type="compositionally biased region" description="Low complexity" evidence="2">
    <location>
        <begin position="10"/>
        <end position="21"/>
    </location>
</feature>
<dbReference type="EMBL" id="MU853249">
    <property type="protein sequence ID" value="KAK4119377.1"/>
    <property type="molecule type" value="Genomic_DNA"/>
</dbReference>
<reference evidence="3" key="2">
    <citation type="submission" date="2023-05" db="EMBL/GenBank/DDBJ databases">
        <authorList>
            <consortium name="Lawrence Berkeley National Laboratory"/>
            <person name="Steindorff A."/>
            <person name="Hensen N."/>
            <person name="Bonometti L."/>
            <person name="Westerberg I."/>
            <person name="Brannstrom I.O."/>
            <person name="Guillou S."/>
            <person name="Cros-Aarteil S."/>
            <person name="Calhoun S."/>
            <person name="Haridas S."/>
            <person name="Kuo A."/>
            <person name="Mondo S."/>
            <person name="Pangilinan J."/>
            <person name="Riley R."/>
            <person name="Labutti K."/>
            <person name="Andreopoulos B."/>
            <person name="Lipzen A."/>
            <person name="Chen C."/>
            <person name="Yanf M."/>
            <person name="Daum C."/>
            <person name="Ng V."/>
            <person name="Clum A."/>
            <person name="Ohm R."/>
            <person name="Martin F."/>
            <person name="Silar P."/>
            <person name="Natvig D."/>
            <person name="Lalanne C."/>
            <person name="Gautier V."/>
            <person name="Ament-Velasquez S.L."/>
            <person name="Kruys A."/>
            <person name="Hutchinson M.I."/>
            <person name="Powell A.J."/>
            <person name="Barry K."/>
            <person name="Miller A.N."/>
            <person name="Grigoriev I.V."/>
            <person name="Debuchy R."/>
            <person name="Gladieux P."/>
            <person name="Thoren M.H."/>
            <person name="Johannesson H."/>
        </authorList>
    </citation>
    <scope>NUCLEOTIDE SEQUENCE</scope>
    <source>
        <strain evidence="3">CBS 731.68</strain>
    </source>
</reference>
<sequence length="186" mass="19452">MAPGMARETAAGGAKDPARAGPAPPPGGSQPIRLADEDDEMDGDETDDDEDGGEFGNGPNPMYDESDDTLAAMIMQFASTEKQAIAYPVADAFITRLQQLRQKVEKEREKNHNNRVDPAALRKIVSEAVAKVVEEKGGEGCGGSPQGGPGSAKGGPRERRGSGGSGSDNGSGAVLSRRRCGRRSRE</sequence>
<keyword evidence="4" id="KW-1185">Reference proteome</keyword>
<evidence type="ECO:0000313" key="4">
    <source>
        <dbReference type="Proteomes" id="UP001302602"/>
    </source>
</evidence>
<dbReference type="GeneID" id="87833448"/>
<feature type="region of interest" description="Disordered" evidence="2">
    <location>
        <begin position="135"/>
        <end position="186"/>
    </location>
</feature>
<comment type="caution">
    <text evidence="3">The sequence shown here is derived from an EMBL/GenBank/DDBJ whole genome shotgun (WGS) entry which is preliminary data.</text>
</comment>
<feature type="coiled-coil region" evidence="1">
    <location>
        <begin position="90"/>
        <end position="117"/>
    </location>
</feature>
<feature type="compositionally biased region" description="Gly residues" evidence="2">
    <location>
        <begin position="139"/>
        <end position="153"/>
    </location>
</feature>
<dbReference type="Proteomes" id="UP001302602">
    <property type="component" value="Unassembled WGS sequence"/>
</dbReference>
<accession>A0AAN6YZF9</accession>
<reference evidence="3" key="1">
    <citation type="journal article" date="2023" name="Mol. Phylogenet. Evol.">
        <title>Genome-scale phylogeny and comparative genomics of the fungal order Sordariales.</title>
        <authorList>
            <person name="Hensen N."/>
            <person name="Bonometti L."/>
            <person name="Westerberg I."/>
            <person name="Brannstrom I.O."/>
            <person name="Guillou S."/>
            <person name="Cros-Aarteil S."/>
            <person name="Calhoun S."/>
            <person name="Haridas S."/>
            <person name="Kuo A."/>
            <person name="Mondo S."/>
            <person name="Pangilinan J."/>
            <person name="Riley R."/>
            <person name="LaButti K."/>
            <person name="Andreopoulos B."/>
            <person name="Lipzen A."/>
            <person name="Chen C."/>
            <person name="Yan M."/>
            <person name="Daum C."/>
            <person name="Ng V."/>
            <person name="Clum A."/>
            <person name="Steindorff A."/>
            <person name="Ohm R.A."/>
            <person name="Martin F."/>
            <person name="Silar P."/>
            <person name="Natvig D.O."/>
            <person name="Lalanne C."/>
            <person name="Gautier V."/>
            <person name="Ament-Velasquez S.L."/>
            <person name="Kruys A."/>
            <person name="Hutchinson M.I."/>
            <person name="Powell A.J."/>
            <person name="Barry K."/>
            <person name="Miller A.N."/>
            <person name="Grigoriev I.V."/>
            <person name="Debuchy R."/>
            <person name="Gladieux P."/>
            <person name="Hiltunen Thoren M."/>
            <person name="Johannesson H."/>
        </authorList>
    </citation>
    <scope>NUCLEOTIDE SEQUENCE</scope>
    <source>
        <strain evidence="3">CBS 731.68</strain>
    </source>
</reference>
<keyword evidence="1" id="KW-0175">Coiled coil</keyword>